<evidence type="ECO:0000313" key="3">
    <source>
        <dbReference type="Proteomes" id="UP000515121"/>
    </source>
</evidence>
<dbReference type="PROSITE" id="PS50088">
    <property type="entry name" value="ANK_REPEAT"/>
    <property type="match status" value="1"/>
</dbReference>
<evidence type="ECO:0000259" key="2">
    <source>
        <dbReference type="Pfam" id="PF13962"/>
    </source>
</evidence>
<organism evidence="3 4">
    <name type="scientific">Durio zibethinus</name>
    <name type="common">Durian</name>
    <dbReference type="NCBI Taxonomy" id="66656"/>
    <lineage>
        <taxon>Eukaryota</taxon>
        <taxon>Viridiplantae</taxon>
        <taxon>Streptophyta</taxon>
        <taxon>Embryophyta</taxon>
        <taxon>Tracheophyta</taxon>
        <taxon>Spermatophyta</taxon>
        <taxon>Magnoliopsida</taxon>
        <taxon>eudicotyledons</taxon>
        <taxon>Gunneridae</taxon>
        <taxon>Pentapetalae</taxon>
        <taxon>rosids</taxon>
        <taxon>malvids</taxon>
        <taxon>Malvales</taxon>
        <taxon>Malvaceae</taxon>
        <taxon>Helicteroideae</taxon>
        <taxon>Durio</taxon>
    </lineage>
</organism>
<dbReference type="OrthoDB" id="20727at2759"/>
<protein>
    <submittedName>
        <fullName evidence="4">Uncharacterized protein LOC111297621</fullName>
    </submittedName>
</protein>
<dbReference type="KEGG" id="dzi:111297621"/>
<gene>
    <name evidence="4" type="primary">LOC111297621</name>
</gene>
<dbReference type="InterPro" id="IPR036770">
    <property type="entry name" value="Ankyrin_rpt-contain_sf"/>
</dbReference>
<reference evidence="4" key="1">
    <citation type="submission" date="2025-08" db="UniProtKB">
        <authorList>
            <consortium name="RefSeq"/>
        </authorList>
    </citation>
    <scope>IDENTIFICATION</scope>
    <source>
        <tissue evidence="4">Fruit stalk</tissue>
    </source>
</reference>
<dbReference type="InterPro" id="IPR002110">
    <property type="entry name" value="Ankyrin_rpt"/>
</dbReference>
<dbReference type="GeneID" id="111297621"/>
<sequence length="223" mass="25120">MGYTPLHCLVMKETDRVLLTRFLNAFPDCIHDHVAEITNNFKNRDDETMLHIAVSNDQPEPEIMRLLTDLRIDITAKNSKSSTALDILKDRTQGDSINIKKCVNILRHPWGLKASSRKIPWFILQLLSQWGYEIKHMSADRGNALLVVTVLILTATYQSTLSPPGGVLQANAESNDQKFSGLQIYLGSKNTSHHWFILVRSDAISVDATLLPPGFCTDYRSTK</sequence>
<dbReference type="Proteomes" id="UP000515121">
    <property type="component" value="Unplaced"/>
</dbReference>
<dbReference type="PANTHER" id="PTHR24128:SF109">
    <property type="entry name" value="REPEAT-CONTAINING PROTEIN, PUTATIVE-RELATED"/>
    <property type="match status" value="1"/>
</dbReference>
<dbReference type="InterPro" id="IPR026961">
    <property type="entry name" value="PGG_dom"/>
</dbReference>
<keyword evidence="3" id="KW-1185">Reference proteome</keyword>
<dbReference type="SUPFAM" id="SSF48403">
    <property type="entry name" value="Ankyrin repeat"/>
    <property type="match status" value="1"/>
</dbReference>
<dbReference type="AlphaFoldDB" id="A0A6P5Z6M8"/>
<dbReference type="RefSeq" id="XP_022748011.1">
    <property type="nucleotide sequence ID" value="XM_022892276.1"/>
</dbReference>
<dbReference type="Pfam" id="PF13962">
    <property type="entry name" value="PGG"/>
    <property type="match status" value="1"/>
</dbReference>
<accession>A0A6P5Z6M8</accession>
<feature type="repeat" description="ANK" evidence="1">
    <location>
        <begin position="45"/>
        <end position="79"/>
    </location>
</feature>
<dbReference type="PANTHER" id="PTHR24128">
    <property type="entry name" value="HOMEOBOX PROTEIN WARIAI"/>
    <property type="match status" value="1"/>
</dbReference>
<dbReference type="Gene3D" id="1.25.40.20">
    <property type="entry name" value="Ankyrin repeat-containing domain"/>
    <property type="match status" value="1"/>
</dbReference>
<name>A0A6P5Z6M8_DURZI</name>
<feature type="domain" description="PGG" evidence="2">
    <location>
        <begin position="140"/>
        <end position="201"/>
    </location>
</feature>
<evidence type="ECO:0000256" key="1">
    <source>
        <dbReference type="PROSITE-ProRule" id="PRU00023"/>
    </source>
</evidence>
<proteinExistence type="predicted"/>
<evidence type="ECO:0000313" key="4">
    <source>
        <dbReference type="RefSeq" id="XP_022748011.1"/>
    </source>
</evidence>
<keyword evidence="1" id="KW-0040">ANK repeat</keyword>